<evidence type="ECO:0000313" key="2">
    <source>
        <dbReference type="EMBL" id="UZD23201.1"/>
    </source>
</evidence>
<dbReference type="Gene3D" id="3.40.50.720">
    <property type="entry name" value="NAD(P)-binding Rossmann-like Domain"/>
    <property type="match status" value="1"/>
</dbReference>
<proteinExistence type="predicted"/>
<organism evidence="2 3">
    <name type="scientific">Algoriphagus halophytocola</name>
    <dbReference type="NCBI Taxonomy" id="2991499"/>
    <lineage>
        <taxon>Bacteria</taxon>
        <taxon>Pseudomonadati</taxon>
        <taxon>Bacteroidota</taxon>
        <taxon>Cytophagia</taxon>
        <taxon>Cytophagales</taxon>
        <taxon>Cyclobacteriaceae</taxon>
        <taxon>Algoriphagus</taxon>
    </lineage>
</organism>
<dbReference type="InterPro" id="IPR011032">
    <property type="entry name" value="GroES-like_sf"/>
</dbReference>
<dbReference type="EMBL" id="CP110226">
    <property type="protein sequence ID" value="UZD23201.1"/>
    <property type="molecule type" value="Genomic_DNA"/>
</dbReference>
<dbReference type="CDD" id="cd08267">
    <property type="entry name" value="MDR1"/>
    <property type="match status" value="1"/>
</dbReference>
<accession>A0ABY6MLN9</accession>
<keyword evidence="3" id="KW-1185">Reference proteome</keyword>
<name>A0ABY6MLN9_9BACT</name>
<gene>
    <name evidence="2" type="ORF">OM944_01655</name>
</gene>
<dbReference type="InterPro" id="IPR013154">
    <property type="entry name" value="ADH-like_N"/>
</dbReference>
<evidence type="ECO:0000259" key="1">
    <source>
        <dbReference type="SMART" id="SM00829"/>
    </source>
</evidence>
<dbReference type="PANTHER" id="PTHR44013">
    <property type="entry name" value="ZINC-TYPE ALCOHOL DEHYDROGENASE-LIKE PROTEIN C16A3.02C"/>
    <property type="match status" value="1"/>
</dbReference>
<evidence type="ECO:0000313" key="3">
    <source>
        <dbReference type="Proteomes" id="UP001163156"/>
    </source>
</evidence>
<dbReference type="PANTHER" id="PTHR44013:SF1">
    <property type="entry name" value="ZINC-TYPE ALCOHOL DEHYDROGENASE-LIKE PROTEIN C16A3.02C"/>
    <property type="match status" value="1"/>
</dbReference>
<feature type="domain" description="Enoyl reductase (ER)" evidence="1">
    <location>
        <begin position="10"/>
        <end position="317"/>
    </location>
</feature>
<dbReference type="SUPFAM" id="SSF50129">
    <property type="entry name" value="GroES-like"/>
    <property type="match status" value="1"/>
</dbReference>
<dbReference type="SMART" id="SM00829">
    <property type="entry name" value="PKS_ER"/>
    <property type="match status" value="1"/>
</dbReference>
<sequence length="320" mass="35204">MKAAIRTQYGTPDVIEIREMPVPTPKANQLLIKVHATTVNRTDCANLTAKPFIMRFLLGLFSPKKIRIGTDFAGEVVSVGEKVSSFTTGDRVFGFNDMGYESQSEFLTVPEDGNVFPIPENISYTTAAAGLEGAHYAYTFIHKVKFTPGQHVLINGASGAIGSALLQMLKPFEVKITATCNTKNLGLIRSLGADKVVDYTQTDFTQDQVQYDYVFDAVGKSTLGKCKAILKGNGTYISSELGPYSQNIFYALFTPFIGKNKVIFPVPYPIKTTVPYISELLEKGIFKPIIDTEYQLEDIAKAYEFALTGQKTGNLLIRLS</sequence>
<dbReference type="InterPro" id="IPR052733">
    <property type="entry name" value="Chloroplast_QOR"/>
</dbReference>
<dbReference type="Pfam" id="PF13602">
    <property type="entry name" value="ADH_zinc_N_2"/>
    <property type="match status" value="1"/>
</dbReference>
<dbReference type="SUPFAM" id="SSF51735">
    <property type="entry name" value="NAD(P)-binding Rossmann-fold domains"/>
    <property type="match status" value="1"/>
</dbReference>
<reference evidence="2" key="1">
    <citation type="submission" date="2022-10" db="EMBL/GenBank/DDBJ databases">
        <title>Algoriphagus sp. a novel bacteria isolate from halophytes salicornia europaea.</title>
        <authorList>
            <person name="Peng Y."/>
            <person name="Jiang L."/>
            <person name="Lee J."/>
        </authorList>
    </citation>
    <scope>NUCLEOTIDE SEQUENCE</scope>
    <source>
        <strain evidence="2">TR-M5</strain>
    </source>
</reference>
<dbReference type="InterPro" id="IPR020843">
    <property type="entry name" value="ER"/>
</dbReference>
<dbReference type="Pfam" id="PF08240">
    <property type="entry name" value="ADH_N"/>
    <property type="match status" value="1"/>
</dbReference>
<dbReference type="Gene3D" id="3.90.180.10">
    <property type="entry name" value="Medium-chain alcohol dehydrogenases, catalytic domain"/>
    <property type="match status" value="1"/>
</dbReference>
<dbReference type="Proteomes" id="UP001163156">
    <property type="component" value="Chromosome"/>
</dbReference>
<dbReference type="RefSeq" id="WP_264809740.1">
    <property type="nucleotide sequence ID" value="NZ_CP110226.1"/>
</dbReference>
<dbReference type="InterPro" id="IPR036291">
    <property type="entry name" value="NAD(P)-bd_dom_sf"/>
</dbReference>
<protein>
    <submittedName>
        <fullName evidence="2">NAD(P)-dependent alcohol dehydrogenase</fullName>
    </submittedName>
</protein>